<evidence type="ECO:0000259" key="13">
    <source>
        <dbReference type="PROSITE" id="PS50885"/>
    </source>
</evidence>
<dbReference type="CDD" id="cd00075">
    <property type="entry name" value="HATPase"/>
    <property type="match status" value="1"/>
</dbReference>
<name>A0AAE4CAZ3_9ACTN</name>
<evidence type="ECO:0000256" key="3">
    <source>
        <dbReference type="ARBA" id="ARBA00012438"/>
    </source>
</evidence>
<keyword evidence="7 14" id="KW-0418">Kinase</keyword>
<evidence type="ECO:0000256" key="7">
    <source>
        <dbReference type="ARBA" id="ARBA00022777"/>
    </source>
</evidence>
<reference evidence="14" key="1">
    <citation type="submission" date="2023-07" db="EMBL/GenBank/DDBJ databases">
        <title>Sequencing the genomes of 1000 actinobacteria strains.</title>
        <authorList>
            <person name="Klenk H.-P."/>
        </authorList>
    </citation>
    <scope>NUCLEOTIDE SEQUENCE</scope>
    <source>
        <strain evidence="14">DSM 44707</strain>
    </source>
</reference>
<evidence type="ECO:0000256" key="5">
    <source>
        <dbReference type="ARBA" id="ARBA00022679"/>
    </source>
</evidence>
<dbReference type="FunFam" id="3.30.565.10:FF:000006">
    <property type="entry name" value="Sensor histidine kinase WalK"/>
    <property type="match status" value="1"/>
</dbReference>
<keyword evidence="8 10" id="KW-1133">Transmembrane helix</keyword>
<dbReference type="GO" id="GO:0005886">
    <property type="term" value="C:plasma membrane"/>
    <property type="evidence" value="ECO:0007669"/>
    <property type="project" value="UniProtKB-SubCell"/>
</dbReference>
<feature type="domain" description="Histidine kinase" evidence="12">
    <location>
        <begin position="366"/>
        <end position="578"/>
    </location>
</feature>
<dbReference type="InterPro" id="IPR003594">
    <property type="entry name" value="HATPase_dom"/>
</dbReference>
<dbReference type="PRINTS" id="PR00344">
    <property type="entry name" value="BCTRLSENSOR"/>
</dbReference>
<feature type="domain" description="HAMP" evidence="13">
    <location>
        <begin position="311"/>
        <end position="358"/>
    </location>
</feature>
<dbReference type="SUPFAM" id="SSF47384">
    <property type="entry name" value="Homodimeric domain of signal transducing histidine kinase"/>
    <property type="match status" value="1"/>
</dbReference>
<evidence type="ECO:0000256" key="8">
    <source>
        <dbReference type="ARBA" id="ARBA00022989"/>
    </source>
</evidence>
<dbReference type="EC" id="2.7.13.3" evidence="3"/>
<keyword evidence="4" id="KW-0597">Phosphoprotein</keyword>
<evidence type="ECO:0000256" key="10">
    <source>
        <dbReference type="SAM" id="Phobius"/>
    </source>
</evidence>
<dbReference type="PROSITE" id="PS50885">
    <property type="entry name" value="HAMP"/>
    <property type="match status" value="1"/>
</dbReference>
<dbReference type="Gene3D" id="3.30.565.10">
    <property type="entry name" value="Histidine kinase-like ATPase, C-terminal domain"/>
    <property type="match status" value="1"/>
</dbReference>
<dbReference type="InterPro" id="IPR004358">
    <property type="entry name" value="Sig_transdc_His_kin-like_C"/>
</dbReference>
<evidence type="ECO:0000256" key="2">
    <source>
        <dbReference type="ARBA" id="ARBA00004236"/>
    </source>
</evidence>
<dbReference type="InterPro" id="IPR005467">
    <property type="entry name" value="His_kinase_dom"/>
</dbReference>
<keyword evidence="9" id="KW-0902">Two-component regulatory system</keyword>
<dbReference type="PROSITE" id="PS50109">
    <property type="entry name" value="HIS_KIN"/>
    <property type="match status" value="1"/>
</dbReference>
<dbReference type="Pfam" id="PF02518">
    <property type="entry name" value="HATPase_c"/>
    <property type="match status" value="1"/>
</dbReference>
<dbReference type="InterPro" id="IPR036097">
    <property type="entry name" value="HisK_dim/P_sf"/>
</dbReference>
<dbReference type="Gene3D" id="1.10.287.130">
    <property type="match status" value="1"/>
</dbReference>
<dbReference type="GO" id="GO:0000155">
    <property type="term" value="F:phosphorelay sensor kinase activity"/>
    <property type="evidence" value="ECO:0007669"/>
    <property type="project" value="InterPro"/>
</dbReference>
<dbReference type="InterPro" id="IPR003661">
    <property type="entry name" value="HisK_dim/P_dom"/>
</dbReference>
<evidence type="ECO:0000313" key="14">
    <source>
        <dbReference type="EMBL" id="MDR7276329.1"/>
    </source>
</evidence>
<evidence type="ECO:0000256" key="11">
    <source>
        <dbReference type="SAM" id="SignalP"/>
    </source>
</evidence>
<dbReference type="Pfam" id="PF00512">
    <property type="entry name" value="HisKA"/>
    <property type="match status" value="1"/>
</dbReference>
<evidence type="ECO:0000313" key="15">
    <source>
        <dbReference type="Proteomes" id="UP001183643"/>
    </source>
</evidence>
<keyword evidence="11" id="KW-0732">Signal</keyword>
<dbReference type="CDD" id="cd00082">
    <property type="entry name" value="HisKA"/>
    <property type="match status" value="1"/>
</dbReference>
<evidence type="ECO:0000256" key="1">
    <source>
        <dbReference type="ARBA" id="ARBA00000085"/>
    </source>
</evidence>
<proteinExistence type="predicted"/>
<dbReference type="InterPro" id="IPR050736">
    <property type="entry name" value="Sensor_HK_Regulatory"/>
</dbReference>
<comment type="catalytic activity">
    <reaction evidence="1">
        <text>ATP + protein L-histidine = ADP + protein N-phospho-L-histidine.</text>
        <dbReference type="EC" id="2.7.13.3"/>
    </reaction>
</comment>
<dbReference type="SMART" id="SM00388">
    <property type="entry name" value="HisKA"/>
    <property type="match status" value="1"/>
</dbReference>
<dbReference type="Pfam" id="PF00672">
    <property type="entry name" value="HAMP"/>
    <property type="match status" value="1"/>
</dbReference>
<feature type="chain" id="PRO_5042277434" description="histidine kinase" evidence="11">
    <location>
        <begin position="31"/>
        <end position="578"/>
    </location>
</feature>
<comment type="caution">
    <text evidence="14">The sequence shown here is derived from an EMBL/GenBank/DDBJ whole genome shotgun (WGS) entry which is preliminary data.</text>
</comment>
<organism evidence="14 15">
    <name type="scientific">Catenuloplanes atrovinosus</name>
    <dbReference type="NCBI Taxonomy" id="137266"/>
    <lineage>
        <taxon>Bacteria</taxon>
        <taxon>Bacillati</taxon>
        <taxon>Actinomycetota</taxon>
        <taxon>Actinomycetes</taxon>
        <taxon>Micromonosporales</taxon>
        <taxon>Micromonosporaceae</taxon>
        <taxon>Catenuloplanes</taxon>
    </lineage>
</organism>
<keyword evidence="15" id="KW-1185">Reference proteome</keyword>
<dbReference type="AlphaFoldDB" id="A0AAE4CAZ3"/>
<dbReference type="SMART" id="SM00387">
    <property type="entry name" value="HATPase_c"/>
    <property type="match status" value="1"/>
</dbReference>
<protein>
    <recommendedName>
        <fullName evidence="3">histidine kinase</fullName>
        <ecNumber evidence="3">2.7.13.3</ecNumber>
    </recommendedName>
</protein>
<dbReference type="CDD" id="cd06225">
    <property type="entry name" value="HAMP"/>
    <property type="match status" value="1"/>
</dbReference>
<dbReference type="PANTHER" id="PTHR43711">
    <property type="entry name" value="TWO-COMPONENT HISTIDINE KINASE"/>
    <property type="match status" value="1"/>
</dbReference>
<evidence type="ECO:0000259" key="12">
    <source>
        <dbReference type="PROSITE" id="PS50109"/>
    </source>
</evidence>
<dbReference type="EMBL" id="JAVDYB010000001">
    <property type="protein sequence ID" value="MDR7276329.1"/>
    <property type="molecule type" value="Genomic_DNA"/>
</dbReference>
<dbReference type="SUPFAM" id="SSF55874">
    <property type="entry name" value="ATPase domain of HSP90 chaperone/DNA topoisomerase II/histidine kinase"/>
    <property type="match status" value="1"/>
</dbReference>
<comment type="subcellular location">
    <subcellularLocation>
        <location evidence="2">Cell membrane</location>
    </subcellularLocation>
</comment>
<dbReference type="InterPro" id="IPR003660">
    <property type="entry name" value="HAMP_dom"/>
</dbReference>
<gene>
    <name evidence="14" type="ORF">J2S41_003107</name>
</gene>
<dbReference type="Gene3D" id="6.10.340.10">
    <property type="match status" value="1"/>
</dbReference>
<sequence length="578" mass="61783">MTRVPLHRSLVARLLALSLGVMLCAVTATAWLAAQSTTRAIVQAQGHEFSYDQMIYDEVVGYAATHTDWSEVQPLLAELATGTGRQITLTGLDGGFLASSETSPGLPARPAAVVDPLYLEGYLSGDPTGRGIDRRAVGPYRLTDAELATVSERVLAAESCMTDKGLDTWIADETGGRPTLVHEDRVTPDAQLADCLRKSGADVPTDTERRALNELTVLTNDCLGGGTVTVLLGFTWTGSTRAGTETQKCIDESLREQLRPYVVSPAYLYIHDAPSVAGPVFDLSRASTLRIAGVSALVLAVAVAVTLVVGLRMSRPLRALTHAAEQGVARVPIRGRDEIGRLTAAFNDLTERREAGERQRQAMVDDIAHELGTPLTNIRAWLQAARDGVADPDPELLDLLADEADVLQHIIDDLRDLAAADAGRLRLHPEPVYVNELLDQVAAVHRSRSGDVTIVTEPAGDPEVTLDPLRMRQAVGNLLSNAVRHSPPGGTVTVRSRLDGDDLVIEVVDAGDGIGEDDLPHVFTRFWRADRSRSRHTGGSGLGLAIVRDLAAAHGGTVTATSRAGHGSTFTIRLPARA</sequence>
<evidence type="ECO:0000256" key="9">
    <source>
        <dbReference type="ARBA" id="ARBA00023012"/>
    </source>
</evidence>
<feature type="signal peptide" evidence="11">
    <location>
        <begin position="1"/>
        <end position="30"/>
    </location>
</feature>
<keyword evidence="10" id="KW-0472">Membrane</keyword>
<dbReference type="InterPro" id="IPR036890">
    <property type="entry name" value="HATPase_C_sf"/>
</dbReference>
<feature type="transmembrane region" description="Helical" evidence="10">
    <location>
        <begin position="291"/>
        <end position="311"/>
    </location>
</feature>
<dbReference type="Proteomes" id="UP001183643">
    <property type="component" value="Unassembled WGS sequence"/>
</dbReference>
<dbReference type="RefSeq" id="WP_310368376.1">
    <property type="nucleotide sequence ID" value="NZ_JAVDYB010000001.1"/>
</dbReference>
<keyword evidence="5 14" id="KW-0808">Transferase</keyword>
<evidence type="ECO:0000256" key="4">
    <source>
        <dbReference type="ARBA" id="ARBA00022553"/>
    </source>
</evidence>
<dbReference type="PANTHER" id="PTHR43711:SF1">
    <property type="entry name" value="HISTIDINE KINASE 1"/>
    <property type="match status" value="1"/>
</dbReference>
<keyword evidence="6 10" id="KW-0812">Transmembrane</keyword>
<accession>A0AAE4CAZ3</accession>
<evidence type="ECO:0000256" key="6">
    <source>
        <dbReference type="ARBA" id="ARBA00022692"/>
    </source>
</evidence>